<organism evidence="1 2">
    <name type="scientific">Vibrio pectenicida</name>
    <dbReference type="NCBI Taxonomy" id="62763"/>
    <lineage>
        <taxon>Bacteria</taxon>
        <taxon>Pseudomonadati</taxon>
        <taxon>Pseudomonadota</taxon>
        <taxon>Gammaproteobacteria</taxon>
        <taxon>Vibrionales</taxon>
        <taxon>Vibrionaceae</taxon>
        <taxon>Vibrio</taxon>
    </lineage>
</organism>
<dbReference type="OrthoDB" id="5891336at2"/>
<dbReference type="InterPro" id="IPR016502">
    <property type="entry name" value="T2SSS_2"/>
</dbReference>
<dbReference type="PROSITE" id="PS51257">
    <property type="entry name" value="PROKAR_LIPOPROTEIN"/>
    <property type="match status" value="1"/>
</dbReference>
<evidence type="ECO:0000313" key="1">
    <source>
        <dbReference type="EMBL" id="RSD30821.1"/>
    </source>
</evidence>
<reference evidence="1 2" key="1">
    <citation type="submission" date="2018-12" db="EMBL/GenBank/DDBJ databases">
        <title>Genomic taxonomy of the Vibrionaceae family.</title>
        <authorList>
            <person name="Gomez-Gil B."/>
            <person name="Enciso-Ibarra K."/>
        </authorList>
    </citation>
    <scope>NUCLEOTIDE SEQUENCE [LARGE SCALE GENOMIC DNA]</scope>
    <source>
        <strain evidence="1 2">CAIM 594</strain>
    </source>
</reference>
<proteinExistence type="predicted"/>
<comment type="caution">
    <text evidence="1">The sequence shown here is derived from an EMBL/GenBank/DDBJ whole genome shotgun (WGS) entry which is preliminary data.</text>
</comment>
<accession>A0A3R9L1E9</accession>
<dbReference type="PIRSF" id="PIRSF007010">
    <property type="entry name" value="UCP007010"/>
    <property type="match status" value="1"/>
</dbReference>
<dbReference type="AlphaFoldDB" id="A0A3R9L1E9"/>
<dbReference type="EMBL" id="RSFA01000051">
    <property type="protein sequence ID" value="RSD30821.1"/>
    <property type="molecule type" value="Genomic_DNA"/>
</dbReference>
<evidence type="ECO:0000313" key="2">
    <source>
        <dbReference type="Proteomes" id="UP000269041"/>
    </source>
</evidence>
<dbReference type="Proteomes" id="UP000269041">
    <property type="component" value="Unassembled WGS sequence"/>
</dbReference>
<protein>
    <recommendedName>
        <fullName evidence="3">Type II secretion system pilot lipoprotein GspS-beta</fullName>
    </recommendedName>
</protein>
<gene>
    <name evidence="1" type="ORF">EJA03_11850</name>
</gene>
<dbReference type="Pfam" id="PF16549">
    <property type="entry name" value="T2SSS_2"/>
    <property type="match status" value="1"/>
</dbReference>
<dbReference type="RefSeq" id="WP_125321785.1">
    <property type="nucleotide sequence ID" value="NZ_AP024889.1"/>
</dbReference>
<sequence>MKLKFILGILATTLITGCSSSGEQRQLEMLAHSRASVIAAELPMEVGPLSIMRASSKGTMIEIMMVYNQDAPGAKPIQQVIQTSIKSYCTDKETKNNLDVGLNYRIKMRNARGQLMVDEIVTKQSCQSKQ</sequence>
<keyword evidence="2" id="KW-1185">Reference proteome</keyword>
<name>A0A3R9L1E9_9VIBR</name>
<evidence type="ECO:0008006" key="3">
    <source>
        <dbReference type="Google" id="ProtNLM"/>
    </source>
</evidence>
<dbReference type="Gene3D" id="3.30.300.250">
    <property type="match status" value="1"/>
</dbReference>